<proteinExistence type="predicted"/>
<dbReference type="InterPro" id="IPR036397">
    <property type="entry name" value="RNaseH_sf"/>
</dbReference>
<evidence type="ECO:0000313" key="1">
    <source>
        <dbReference type="EMBL" id="KOC71324.1"/>
    </source>
</evidence>
<feature type="non-terminal residue" evidence="1">
    <location>
        <position position="1"/>
    </location>
</feature>
<protein>
    <recommendedName>
        <fullName evidence="3">Histone-lysine N-methyltransferase SETMAR</fullName>
    </recommendedName>
</protein>
<reference evidence="1 2" key="1">
    <citation type="submission" date="2015-07" db="EMBL/GenBank/DDBJ databases">
        <title>The genome of Habropoda laboriosa.</title>
        <authorList>
            <person name="Pan H."/>
            <person name="Kapheim K."/>
        </authorList>
    </citation>
    <scope>NUCLEOTIDE SEQUENCE [LARGE SCALE GENOMIC DNA]</scope>
    <source>
        <strain evidence="1">0110345459</strain>
    </source>
</reference>
<evidence type="ECO:0008006" key="3">
    <source>
        <dbReference type="Google" id="ProtNLM"/>
    </source>
</evidence>
<accession>A0A0L7RKF9</accession>
<dbReference type="EMBL" id="KQ414572">
    <property type="protein sequence ID" value="KOC71324.1"/>
    <property type="molecule type" value="Genomic_DNA"/>
</dbReference>
<keyword evidence="2" id="KW-1185">Reference proteome</keyword>
<sequence>WEVLSHPPYSPNLFSYHCYLFLSTSNFFAKKHFVHYVKIETAVNSFFASETRYFYIDKMLVER</sequence>
<evidence type="ECO:0000313" key="2">
    <source>
        <dbReference type="Proteomes" id="UP000053825"/>
    </source>
</evidence>
<organism evidence="1 2">
    <name type="scientific">Habropoda laboriosa</name>
    <dbReference type="NCBI Taxonomy" id="597456"/>
    <lineage>
        <taxon>Eukaryota</taxon>
        <taxon>Metazoa</taxon>
        <taxon>Ecdysozoa</taxon>
        <taxon>Arthropoda</taxon>
        <taxon>Hexapoda</taxon>
        <taxon>Insecta</taxon>
        <taxon>Pterygota</taxon>
        <taxon>Neoptera</taxon>
        <taxon>Endopterygota</taxon>
        <taxon>Hymenoptera</taxon>
        <taxon>Apocrita</taxon>
        <taxon>Aculeata</taxon>
        <taxon>Apoidea</taxon>
        <taxon>Anthophila</taxon>
        <taxon>Apidae</taxon>
        <taxon>Habropoda</taxon>
    </lineage>
</organism>
<dbReference type="AlphaFoldDB" id="A0A0L7RKF9"/>
<name>A0A0L7RKF9_9HYME</name>
<dbReference type="GO" id="GO:0003676">
    <property type="term" value="F:nucleic acid binding"/>
    <property type="evidence" value="ECO:0007669"/>
    <property type="project" value="InterPro"/>
</dbReference>
<gene>
    <name evidence="1" type="ORF">WH47_00081</name>
</gene>
<dbReference type="Gene3D" id="3.30.420.10">
    <property type="entry name" value="Ribonuclease H-like superfamily/Ribonuclease H"/>
    <property type="match status" value="1"/>
</dbReference>
<dbReference type="Proteomes" id="UP000053825">
    <property type="component" value="Unassembled WGS sequence"/>
</dbReference>